<proteinExistence type="predicted"/>
<evidence type="ECO:0000313" key="3">
    <source>
        <dbReference type="Proteomes" id="UP000654370"/>
    </source>
</evidence>
<gene>
    <name evidence="2" type="ORF">INT43_002966</name>
</gene>
<accession>A0A8H7PCH7</accession>
<dbReference type="AlphaFoldDB" id="A0A8H7PCH7"/>
<dbReference type="OrthoDB" id="5590091at2759"/>
<feature type="region of interest" description="Disordered" evidence="1">
    <location>
        <begin position="1"/>
        <end position="42"/>
    </location>
</feature>
<sequence>MMHTVARSTHSLKEKPAPLAINPSLDSQTLSKPKTGLTIDTGLMTPSEPVSIPYNNRNPAIVDPLTPPLTATSPECTDDDYELLDHLQNDEDFIESIATIQSTFLWDGICRGRFLSFPHLALHGSAHTSQMMRVLESWLCDKLMQPQLGDLLPILEESIPESCRSIMDMMHKEKQLLRPFHTCLIQIRSGHLYNLPLISNGDAFIDVEEFIRDYPLFVDVCIKIVPRHLSRGLALRDDVEHCRLLLSFETIVGKSDQLEQSQPYLLSELVDVSDI</sequence>
<reference evidence="2" key="1">
    <citation type="submission" date="2020-12" db="EMBL/GenBank/DDBJ databases">
        <title>Metabolic potential, ecology and presence of endohyphal bacteria is reflected in genomic diversity of Mucoromycotina.</title>
        <authorList>
            <person name="Muszewska A."/>
            <person name="Okrasinska A."/>
            <person name="Steczkiewicz K."/>
            <person name="Drgas O."/>
            <person name="Orlowska M."/>
            <person name="Perlinska-Lenart U."/>
            <person name="Aleksandrzak-Piekarczyk T."/>
            <person name="Szatraj K."/>
            <person name="Zielenkiewicz U."/>
            <person name="Pilsyk S."/>
            <person name="Malc E."/>
            <person name="Mieczkowski P."/>
            <person name="Kruszewska J.S."/>
            <person name="Biernat P."/>
            <person name="Pawlowska J."/>
        </authorList>
    </citation>
    <scope>NUCLEOTIDE SEQUENCE</scope>
    <source>
        <strain evidence="2">WA0000067209</strain>
    </source>
</reference>
<organism evidence="2 3">
    <name type="scientific">Mortierella isabellina</name>
    <name type="common">Filamentous fungus</name>
    <name type="synonym">Umbelopsis isabellina</name>
    <dbReference type="NCBI Taxonomy" id="91625"/>
    <lineage>
        <taxon>Eukaryota</taxon>
        <taxon>Fungi</taxon>
        <taxon>Fungi incertae sedis</taxon>
        <taxon>Mucoromycota</taxon>
        <taxon>Mucoromycotina</taxon>
        <taxon>Umbelopsidomycetes</taxon>
        <taxon>Umbelopsidales</taxon>
        <taxon>Umbelopsidaceae</taxon>
        <taxon>Umbelopsis</taxon>
    </lineage>
</organism>
<dbReference type="Proteomes" id="UP000654370">
    <property type="component" value="Unassembled WGS sequence"/>
</dbReference>
<comment type="caution">
    <text evidence="2">The sequence shown here is derived from an EMBL/GenBank/DDBJ whole genome shotgun (WGS) entry which is preliminary data.</text>
</comment>
<evidence type="ECO:0000313" key="2">
    <source>
        <dbReference type="EMBL" id="KAG2171344.1"/>
    </source>
</evidence>
<dbReference type="EMBL" id="JAEPQZ010000022">
    <property type="protein sequence ID" value="KAG2171344.1"/>
    <property type="molecule type" value="Genomic_DNA"/>
</dbReference>
<protein>
    <submittedName>
        <fullName evidence="2">Uncharacterized protein</fullName>
    </submittedName>
</protein>
<evidence type="ECO:0000256" key="1">
    <source>
        <dbReference type="SAM" id="MobiDB-lite"/>
    </source>
</evidence>
<keyword evidence="3" id="KW-1185">Reference proteome</keyword>
<name>A0A8H7PCH7_MORIS</name>